<accession>A0A644X206</accession>
<organism evidence="1">
    <name type="scientific">bioreactor metagenome</name>
    <dbReference type="NCBI Taxonomy" id="1076179"/>
    <lineage>
        <taxon>unclassified sequences</taxon>
        <taxon>metagenomes</taxon>
        <taxon>ecological metagenomes</taxon>
    </lineage>
</organism>
<name>A0A644X206_9ZZZZ</name>
<dbReference type="EMBL" id="VSSQ01001636">
    <property type="protein sequence ID" value="MPM09987.1"/>
    <property type="molecule type" value="Genomic_DNA"/>
</dbReference>
<evidence type="ECO:0000313" key="1">
    <source>
        <dbReference type="EMBL" id="MPM09987.1"/>
    </source>
</evidence>
<reference evidence="1" key="1">
    <citation type="submission" date="2019-08" db="EMBL/GenBank/DDBJ databases">
        <authorList>
            <person name="Kucharzyk K."/>
            <person name="Murdoch R.W."/>
            <person name="Higgins S."/>
            <person name="Loffler F."/>
        </authorList>
    </citation>
    <scope>NUCLEOTIDE SEQUENCE</scope>
</reference>
<gene>
    <name evidence="1" type="ORF">SDC9_56311</name>
</gene>
<comment type="caution">
    <text evidence="1">The sequence shown here is derived from an EMBL/GenBank/DDBJ whole genome shotgun (WGS) entry which is preliminary data.</text>
</comment>
<proteinExistence type="predicted"/>
<protein>
    <submittedName>
        <fullName evidence="1">Uncharacterized protein</fullName>
    </submittedName>
</protein>
<sequence length="199" mass="21189">MVVFLSNTCSSLPMRTVMRLFWLVSAYCPINWLGEKPGGKLKVEGTGDWLIRLPNVLPIPKVTSAELPLPNCNEPTSRPLPKITGGGGASIPCISSTEPICPLPRVVNPPMEPPGIAENDGLQLGILRRLNSKAEGFTVASDCRITEPTEYAVPLSSVNTPVTVPPKVRTSMVPVNVLVPLPSKVKSGASLSVNLTAFP</sequence>
<dbReference type="AlphaFoldDB" id="A0A644X206"/>